<dbReference type="PANTHER" id="PTHR43540">
    <property type="entry name" value="PEROXYUREIDOACRYLATE/UREIDOACRYLATE AMIDOHYDROLASE-RELATED"/>
    <property type="match status" value="1"/>
</dbReference>
<evidence type="ECO:0000259" key="2">
    <source>
        <dbReference type="Pfam" id="PF00857"/>
    </source>
</evidence>
<dbReference type="SUPFAM" id="SSF52499">
    <property type="entry name" value="Isochorismatase-like hydrolases"/>
    <property type="match status" value="1"/>
</dbReference>
<dbReference type="CDD" id="cd00431">
    <property type="entry name" value="cysteine_hydrolases"/>
    <property type="match status" value="1"/>
</dbReference>
<dbReference type="GO" id="GO:0016787">
    <property type="term" value="F:hydrolase activity"/>
    <property type="evidence" value="ECO:0007669"/>
    <property type="project" value="UniProtKB-KW"/>
</dbReference>
<dbReference type="Pfam" id="PF00857">
    <property type="entry name" value="Isochorismatase"/>
    <property type="match status" value="1"/>
</dbReference>
<dbReference type="InterPro" id="IPR050272">
    <property type="entry name" value="Isochorismatase-like_hydrls"/>
</dbReference>
<organism evidence="3 4">
    <name type="scientific">Candidatus Terraquivivens tikiterensis</name>
    <dbReference type="NCBI Taxonomy" id="1980982"/>
    <lineage>
        <taxon>Archaea</taxon>
        <taxon>Nitrososphaerota</taxon>
        <taxon>Candidatus Wolframiiraptoraceae</taxon>
        <taxon>Candidatus Terraquivivens</taxon>
    </lineage>
</organism>
<dbReference type="Proteomes" id="UP000244066">
    <property type="component" value="Unassembled WGS sequence"/>
</dbReference>
<dbReference type="PANTHER" id="PTHR43540:SF6">
    <property type="entry name" value="ISOCHORISMATASE-LIKE DOMAIN-CONTAINING PROTEIN"/>
    <property type="match status" value="1"/>
</dbReference>
<feature type="domain" description="Isochorismatase-like" evidence="2">
    <location>
        <begin position="20"/>
        <end position="181"/>
    </location>
</feature>
<keyword evidence="1" id="KW-0378">Hydrolase</keyword>
<dbReference type="InterPro" id="IPR000868">
    <property type="entry name" value="Isochorismatase-like_dom"/>
</dbReference>
<reference evidence="3 4" key="1">
    <citation type="submission" date="2017-04" db="EMBL/GenBank/DDBJ databases">
        <title>Draft Aigarchaeota genome from a New Zealand hot spring.</title>
        <authorList>
            <person name="Reysenbach A.-L."/>
            <person name="Donaho J.A."/>
            <person name="Gerhart J."/>
            <person name="Kelley J.F."/>
            <person name="Kouba K."/>
            <person name="Podar M."/>
            <person name="Stott M."/>
        </authorList>
    </citation>
    <scope>NUCLEOTIDE SEQUENCE [LARGE SCALE GENOMIC DNA]</scope>
    <source>
        <strain evidence="3">NZ13_MG1</strain>
    </source>
</reference>
<dbReference type="InterPro" id="IPR036380">
    <property type="entry name" value="Isochorismatase-like_sf"/>
</dbReference>
<evidence type="ECO:0000313" key="4">
    <source>
        <dbReference type="Proteomes" id="UP000244066"/>
    </source>
</evidence>
<gene>
    <name evidence="3" type="ORF">B9J98_05250</name>
</gene>
<protein>
    <submittedName>
        <fullName evidence="3">Isochorismatase</fullName>
    </submittedName>
</protein>
<sequence>MVEVPSIPEPQKASLDAKHSALIIVDMQNDFVNERGQLYVGEAARRTIPNIKRLLEKARGSGATVVFTQDWHLEDDPEFPIWGKHAVANTWGSEIIEELRPLEGEIIIKKLRYDAFFGTSLDHVLRIKGIRNVVVTGTVSNICVLHTAASAALNLYRVYLPVDCVSALTEFDQLATLRQISFLYKGILTRSDLLEFVP</sequence>
<name>A0A2R7Y3B0_9ARCH</name>
<evidence type="ECO:0000256" key="1">
    <source>
        <dbReference type="ARBA" id="ARBA00022801"/>
    </source>
</evidence>
<dbReference type="AlphaFoldDB" id="A0A2R7Y3B0"/>
<evidence type="ECO:0000313" key="3">
    <source>
        <dbReference type="EMBL" id="PUA31909.1"/>
    </source>
</evidence>
<dbReference type="Gene3D" id="3.40.50.850">
    <property type="entry name" value="Isochorismatase-like"/>
    <property type="match status" value="1"/>
</dbReference>
<comment type="caution">
    <text evidence="3">The sequence shown here is derived from an EMBL/GenBank/DDBJ whole genome shotgun (WGS) entry which is preliminary data.</text>
</comment>
<dbReference type="EMBL" id="NDWU01000012">
    <property type="protein sequence ID" value="PUA31909.1"/>
    <property type="molecule type" value="Genomic_DNA"/>
</dbReference>
<proteinExistence type="predicted"/>
<accession>A0A2R7Y3B0</accession>